<proteinExistence type="predicted"/>
<dbReference type="AlphaFoldDB" id="A0A8T0EYX4"/>
<sequence length="148" mass="16698">MGYCMLRLCRTFCLPKLGTGRSVKSVRITNINKVRSQSSCDETFHDQDYERRTRSDFRDRTVDVVQQPPANPSHLAIVCLIDASVRCLSSIMAYFGVVPKVTPGIRIVIRMSSRARTPSRNGSEGMFSLVASLQRDMLIRRDGTWLLG</sequence>
<keyword evidence="2" id="KW-1185">Reference proteome</keyword>
<gene>
    <name evidence="1" type="ORF">HNY73_012189</name>
</gene>
<name>A0A8T0EYX4_ARGBR</name>
<evidence type="ECO:0000313" key="2">
    <source>
        <dbReference type="Proteomes" id="UP000807504"/>
    </source>
</evidence>
<comment type="caution">
    <text evidence="1">The sequence shown here is derived from an EMBL/GenBank/DDBJ whole genome shotgun (WGS) entry which is preliminary data.</text>
</comment>
<reference evidence="1" key="1">
    <citation type="journal article" date="2020" name="bioRxiv">
        <title>Chromosome-level reference genome of the European wasp spider Argiope bruennichi: a resource for studies on range expansion and evolutionary adaptation.</title>
        <authorList>
            <person name="Sheffer M.M."/>
            <person name="Hoppe A."/>
            <person name="Krehenwinkel H."/>
            <person name="Uhl G."/>
            <person name="Kuss A.W."/>
            <person name="Jensen L."/>
            <person name="Jensen C."/>
            <person name="Gillespie R.G."/>
            <person name="Hoff K.J."/>
            <person name="Prost S."/>
        </authorList>
    </citation>
    <scope>NUCLEOTIDE SEQUENCE</scope>
</reference>
<accession>A0A8T0EYX4</accession>
<dbReference type="Proteomes" id="UP000807504">
    <property type="component" value="Unassembled WGS sequence"/>
</dbReference>
<evidence type="ECO:0000313" key="1">
    <source>
        <dbReference type="EMBL" id="KAF8781838.1"/>
    </source>
</evidence>
<organism evidence="1 2">
    <name type="scientific">Argiope bruennichi</name>
    <name type="common">Wasp spider</name>
    <name type="synonym">Aranea bruennichi</name>
    <dbReference type="NCBI Taxonomy" id="94029"/>
    <lineage>
        <taxon>Eukaryota</taxon>
        <taxon>Metazoa</taxon>
        <taxon>Ecdysozoa</taxon>
        <taxon>Arthropoda</taxon>
        <taxon>Chelicerata</taxon>
        <taxon>Arachnida</taxon>
        <taxon>Araneae</taxon>
        <taxon>Araneomorphae</taxon>
        <taxon>Entelegynae</taxon>
        <taxon>Araneoidea</taxon>
        <taxon>Araneidae</taxon>
        <taxon>Argiope</taxon>
    </lineage>
</organism>
<reference evidence="1" key="2">
    <citation type="submission" date="2020-06" db="EMBL/GenBank/DDBJ databases">
        <authorList>
            <person name="Sheffer M."/>
        </authorList>
    </citation>
    <scope>NUCLEOTIDE SEQUENCE</scope>
</reference>
<protein>
    <submittedName>
        <fullName evidence="1">Uncharacterized protein</fullName>
    </submittedName>
</protein>
<dbReference type="EMBL" id="JABXBU010001863">
    <property type="protein sequence ID" value="KAF8781838.1"/>
    <property type="molecule type" value="Genomic_DNA"/>
</dbReference>